<evidence type="ECO:0000313" key="11">
    <source>
        <dbReference type="Proteomes" id="UP001652621"/>
    </source>
</evidence>
<feature type="transmembrane region" description="Helical" evidence="8">
    <location>
        <begin position="433"/>
        <end position="451"/>
    </location>
</feature>
<reference evidence="12" key="2">
    <citation type="submission" date="2025-04" db="UniProtKB">
        <authorList>
            <consortium name="RefSeq"/>
        </authorList>
    </citation>
    <scope>IDENTIFICATION</scope>
    <source>
        <strain evidence="12">Aabys</strain>
    </source>
</reference>
<feature type="compositionally biased region" description="Polar residues" evidence="7">
    <location>
        <begin position="1"/>
        <end position="13"/>
    </location>
</feature>
<evidence type="ECO:0000256" key="8">
    <source>
        <dbReference type="SAM" id="Phobius"/>
    </source>
</evidence>
<evidence type="ECO:0000256" key="4">
    <source>
        <dbReference type="ARBA" id="ARBA00022692"/>
    </source>
</evidence>
<keyword evidence="4 8" id="KW-0812">Transmembrane</keyword>
<dbReference type="KEGG" id="mde:101895482"/>
<dbReference type="RefSeq" id="XP_005183641.1">
    <property type="nucleotide sequence ID" value="XM_005183584.3"/>
</dbReference>
<dbReference type="AlphaFoldDB" id="A0A1I8N039"/>
<evidence type="ECO:0000256" key="6">
    <source>
        <dbReference type="ARBA" id="ARBA00023136"/>
    </source>
</evidence>
<dbReference type="GeneID" id="101895482"/>
<dbReference type="Proteomes" id="UP001652621">
    <property type="component" value="Unplaced"/>
</dbReference>
<accession>A0A1I8N039</accession>
<dbReference type="OrthoDB" id="10262656at2759"/>
<dbReference type="InterPro" id="IPR020846">
    <property type="entry name" value="MFS_dom"/>
</dbReference>
<evidence type="ECO:0000313" key="10">
    <source>
        <dbReference type="EnsemblMetazoa" id="MDOA010159-PB"/>
    </source>
</evidence>
<dbReference type="PANTHER" id="PTHR23511:SF37">
    <property type="entry name" value="MAJOR FACILITATOR SUPERFAMILY (MFS) PROFILE DOMAIN-CONTAINING PROTEIN-RELATED"/>
    <property type="match status" value="1"/>
</dbReference>
<dbReference type="Gene3D" id="1.20.1250.20">
    <property type="entry name" value="MFS general substrate transporter like domains"/>
    <property type="match status" value="1"/>
</dbReference>
<dbReference type="eggNOG" id="KOG0255">
    <property type="taxonomic scope" value="Eukaryota"/>
</dbReference>
<dbReference type="Pfam" id="PF00083">
    <property type="entry name" value="Sugar_tr"/>
    <property type="match status" value="1"/>
</dbReference>
<feature type="transmembrane region" description="Helical" evidence="8">
    <location>
        <begin position="517"/>
        <end position="539"/>
    </location>
</feature>
<feature type="region of interest" description="Disordered" evidence="7">
    <location>
        <begin position="1"/>
        <end position="47"/>
    </location>
</feature>
<evidence type="ECO:0000313" key="12">
    <source>
        <dbReference type="RefSeq" id="XP_005183641.1"/>
    </source>
</evidence>
<dbReference type="InterPro" id="IPR011701">
    <property type="entry name" value="MFS"/>
</dbReference>
<feature type="transmembrane region" description="Helical" evidence="8">
    <location>
        <begin position="458"/>
        <end position="476"/>
    </location>
</feature>
<feature type="transmembrane region" description="Helical" evidence="8">
    <location>
        <begin position="153"/>
        <end position="176"/>
    </location>
</feature>
<name>A0A1I8N039_MUSDO</name>
<reference evidence="10" key="1">
    <citation type="submission" date="2020-05" db="UniProtKB">
        <authorList>
            <consortium name="EnsemblMetazoa"/>
        </authorList>
    </citation>
    <scope>IDENTIFICATION</scope>
    <source>
        <strain evidence="10">Aabys</strain>
    </source>
</reference>
<feature type="domain" description="Major facilitator superfamily (MFS) profile" evidence="9">
    <location>
        <begin position="84"/>
        <end position="566"/>
    </location>
</feature>
<dbReference type="SUPFAM" id="SSF103473">
    <property type="entry name" value="MFS general substrate transporter"/>
    <property type="match status" value="1"/>
</dbReference>
<dbReference type="EnsemblMetazoa" id="MDOA010159-RB">
    <property type="protein sequence ID" value="MDOA010159-PB"/>
    <property type="gene ID" value="MDOA010159"/>
</dbReference>
<dbReference type="VEuPathDB" id="VectorBase:MDOA010159"/>
<keyword evidence="3" id="KW-0813">Transport</keyword>
<sequence length="566" mass="60766">MQFSDGSKQSRPLTSSTSSMASDAADNAMISDNQRQGEGMSAAPASDNNNAPDSFIALEPKGSAAPNAWDYNEILNILGFGKFNWLMLLNSGLLTLTSMAAQLAVGIIGISSQCEFNMTQGEKGVMMAACVTGIVLSTYLCGYVCDILGRRTVLMWAMFITNALQLISMFVSNIWVFNFVNFLMGISLGGVSSGLYPYLGEFTSNKYRAVAINYSTMFVSVTAIYVPAISWWVLSADWSWEISSSLTFRPWRLIILLSMLPGFIAALMLVVFPESPLFLMAQGRHDEAVKALNYVSRLNTGMDLEMVLKTPNVILKPEEISDAALVSGAGGCSFISNIWKATLPLFHKPHGLNVILAVSAMFGMLFSSNGMQIWFPEIVNRSAGDDQNVSSTICEKLEDSYARDRMSALNATSVGETQACDDTIATKTYVDNIVVGLAFFVGFSIQGALLNPLGRKNVLLAALAVGAVCGLLLHVVTNTTGLLVLFCLYILLPGLSMSIMCGALVDLVPTHLKGKTASLGLTMGRVGIIVASNLISAMLEPYCNGIFAIITLVIIACGGLVFTLPI</sequence>
<evidence type="ECO:0000256" key="5">
    <source>
        <dbReference type="ARBA" id="ARBA00022989"/>
    </source>
</evidence>
<evidence type="ECO:0000256" key="3">
    <source>
        <dbReference type="ARBA" id="ARBA00022448"/>
    </source>
</evidence>
<keyword evidence="11" id="KW-1185">Reference proteome</keyword>
<dbReference type="InterPro" id="IPR036259">
    <property type="entry name" value="MFS_trans_sf"/>
</dbReference>
<evidence type="ECO:0000259" key="9">
    <source>
        <dbReference type="PROSITE" id="PS50850"/>
    </source>
</evidence>
<dbReference type="VEuPathDB" id="VectorBase:MDOMA2_000063"/>
<keyword evidence="6 8" id="KW-0472">Membrane</keyword>
<proteinExistence type="inferred from homology"/>
<keyword evidence="5 8" id="KW-1133">Transmembrane helix</keyword>
<feature type="compositionally biased region" description="Low complexity" evidence="7">
    <location>
        <begin position="14"/>
        <end position="33"/>
    </location>
</feature>
<evidence type="ECO:0000256" key="7">
    <source>
        <dbReference type="SAM" id="MobiDB-lite"/>
    </source>
</evidence>
<dbReference type="GO" id="GO:0022857">
    <property type="term" value="F:transmembrane transporter activity"/>
    <property type="evidence" value="ECO:0007669"/>
    <property type="project" value="InterPro"/>
</dbReference>
<dbReference type="PROSITE" id="PS50850">
    <property type="entry name" value="MFS"/>
    <property type="match status" value="1"/>
</dbReference>
<feature type="transmembrane region" description="Helical" evidence="8">
    <location>
        <begin position="545"/>
        <end position="564"/>
    </location>
</feature>
<dbReference type="PROSITE" id="PS00217">
    <property type="entry name" value="SUGAR_TRANSPORT_2"/>
    <property type="match status" value="1"/>
</dbReference>
<dbReference type="InterPro" id="IPR005829">
    <property type="entry name" value="Sugar_transporter_CS"/>
</dbReference>
<dbReference type="Pfam" id="PF07690">
    <property type="entry name" value="MFS_1"/>
    <property type="match status" value="1"/>
</dbReference>
<dbReference type="InterPro" id="IPR005828">
    <property type="entry name" value="MFS_sugar_transport-like"/>
</dbReference>
<feature type="transmembrane region" description="Helical" evidence="8">
    <location>
        <begin position="253"/>
        <end position="272"/>
    </location>
</feature>
<dbReference type="PANTHER" id="PTHR23511">
    <property type="entry name" value="SYNAPTIC VESICLE GLYCOPROTEIN 2"/>
    <property type="match status" value="1"/>
</dbReference>
<feature type="transmembrane region" description="Helical" evidence="8">
    <location>
        <begin position="211"/>
        <end position="233"/>
    </location>
</feature>
<comment type="similarity">
    <text evidence="2">Belongs to the major facilitator superfamily.</text>
</comment>
<feature type="transmembrane region" description="Helical" evidence="8">
    <location>
        <begin position="482"/>
        <end position="505"/>
    </location>
</feature>
<dbReference type="GO" id="GO:0016020">
    <property type="term" value="C:membrane"/>
    <property type="evidence" value="ECO:0007669"/>
    <property type="project" value="UniProtKB-SubCell"/>
</dbReference>
<comment type="subcellular location">
    <subcellularLocation>
        <location evidence="1">Membrane</location>
        <topology evidence="1">Multi-pass membrane protein</topology>
    </subcellularLocation>
</comment>
<protein>
    <submittedName>
        <fullName evidence="12">Synaptic vesicle glycoprotein 2A isoform X1</fullName>
    </submittedName>
</protein>
<feature type="transmembrane region" description="Helical" evidence="8">
    <location>
        <begin position="85"/>
        <end position="112"/>
    </location>
</feature>
<organism evidence="10">
    <name type="scientific">Musca domestica</name>
    <name type="common">House fly</name>
    <dbReference type="NCBI Taxonomy" id="7370"/>
    <lineage>
        <taxon>Eukaryota</taxon>
        <taxon>Metazoa</taxon>
        <taxon>Ecdysozoa</taxon>
        <taxon>Arthropoda</taxon>
        <taxon>Hexapoda</taxon>
        <taxon>Insecta</taxon>
        <taxon>Pterygota</taxon>
        <taxon>Neoptera</taxon>
        <taxon>Endopterygota</taxon>
        <taxon>Diptera</taxon>
        <taxon>Brachycera</taxon>
        <taxon>Muscomorpha</taxon>
        <taxon>Muscoidea</taxon>
        <taxon>Muscidae</taxon>
        <taxon>Musca</taxon>
    </lineage>
</organism>
<evidence type="ECO:0000256" key="2">
    <source>
        <dbReference type="ARBA" id="ARBA00008335"/>
    </source>
</evidence>
<feature type="transmembrane region" description="Helical" evidence="8">
    <location>
        <begin position="182"/>
        <end position="199"/>
    </location>
</feature>
<feature type="transmembrane region" description="Helical" evidence="8">
    <location>
        <begin position="124"/>
        <end position="141"/>
    </location>
</feature>
<evidence type="ECO:0000256" key="1">
    <source>
        <dbReference type="ARBA" id="ARBA00004141"/>
    </source>
</evidence>
<dbReference type="STRING" id="7370.A0A1I8N039"/>
<gene>
    <name evidence="10" type="primary">101895482</name>
    <name evidence="12" type="synonym">LOC101895482</name>
</gene>